<dbReference type="InterPro" id="IPR000835">
    <property type="entry name" value="HTH_MarR-typ"/>
</dbReference>
<dbReference type="GO" id="GO:0006950">
    <property type="term" value="P:response to stress"/>
    <property type="evidence" value="ECO:0007669"/>
    <property type="project" value="TreeGrafter"/>
</dbReference>
<dbReference type="AlphaFoldDB" id="A0A540WB90"/>
<gene>
    <name evidence="2" type="ORF">E6W39_33950</name>
</gene>
<dbReference type="InterPro" id="IPR036390">
    <property type="entry name" value="WH_DNA-bd_sf"/>
</dbReference>
<dbReference type="PANTHER" id="PTHR33164">
    <property type="entry name" value="TRANSCRIPTIONAL REGULATOR, MARR FAMILY"/>
    <property type="match status" value="1"/>
</dbReference>
<accession>A0A540WB90</accession>
<proteinExistence type="predicted"/>
<dbReference type="Gene3D" id="1.10.10.10">
    <property type="entry name" value="Winged helix-like DNA-binding domain superfamily/Winged helix DNA-binding domain"/>
    <property type="match status" value="1"/>
</dbReference>
<dbReference type="Pfam" id="PF12802">
    <property type="entry name" value="MarR_2"/>
    <property type="match status" value="1"/>
</dbReference>
<dbReference type="PROSITE" id="PS50995">
    <property type="entry name" value="HTH_MARR_2"/>
    <property type="match status" value="1"/>
</dbReference>
<evidence type="ECO:0000259" key="1">
    <source>
        <dbReference type="PROSITE" id="PS50995"/>
    </source>
</evidence>
<organism evidence="2 3">
    <name type="scientific">Kitasatospora acidiphila</name>
    <dbReference type="NCBI Taxonomy" id="2567942"/>
    <lineage>
        <taxon>Bacteria</taxon>
        <taxon>Bacillati</taxon>
        <taxon>Actinomycetota</taxon>
        <taxon>Actinomycetes</taxon>
        <taxon>Kitasatosporales</taxon>
        <taxon>Streptomycetaceae</taxon>
        <taxon>Kitasatospora</taxon>
    </lineage>
</organism>
<feature type="domain" description="HTH marR-type" evidence="1">
    <location>
        <begin position="10"/>
        <end position="146"/>
    </location>
</feature>
<dbReference type="EMBL" id="VIGB01000003">
    <property type="protein sequence ID" value="TQF06305.1"/>
    <property type="molecule type" value="Genomic_DNA"/>
</dbReference>
<dbReference type="GO" id="GO:0003700">
    <property type="term" value="F:DNA-binding transcription factor activity"/>
    <property type="evidence" value="ECO:0007669"/>
    <property type="project" value="InterPro"/>
</dbReference>
<dbReference type="SUPFAM" id="SSF46785">
    <property type="entry name" value="Winged helix' DNA-binding domain"/>
    <property type="match status" value="1"/>
</dbReference>
<name>A0A540WB90_9ACTN</name>
<dbReference type="RefSeq" id="WP_141636738.1">
    <property type="nucleotide sequence ID" value="NZ_VIGB01000003.1"/>
</dbReference>
<dbReference type="PANTHER" id="PTHR33164:SF106">
    <property type="entry name" value="TRANSCRIPTIONAL REGULATORY PROTEIN"/>
    <property type="match status" value="1"/>
</dbReference>
<protein>
    <submittedName>
        <fullName evidence="2">MarR family transcriptional regulator</fullName>
    </submittedName>
</protein>
<dbReference type="InterPro" id="IPR036388">
    <property type="entry name" value="WH-like_DNA-bd_sf"/>
</dbReference>
<dbReference type="OrthoDB" id="3694026at2"/>
<evidence type="ECO:0000313" key="2">
    <source>
        <dbReference type="EMBL" id="TQF06305.1"/>
    </source>
</evidence>
<dbReference type="SMART" id="SM00347">
    <property type="entry name" value="HTH_MARR"/>
    <property type="match status" value="1"/>
</dbReference>
<keyword evidence="3" id="KW-1185">Reference proteome</keyword>
<dbReference type="InterPro" id="IPR039422">
    <property type="entry name" value="MarR/SlyA-like"/>
</dbReference>
<dbReference type="Proteomes" id="UP000319103">
    <property type="component" value="Unassembled WGS sequence"/>
</dbReference>
<evidence type="ECO:0000313" key="3">
    <source>
        <dbReference type="Proteomes" id="UP000319103"/>
    </source>
</evidence>
<reference evidence="2 3" key="1">
    <citation type="submission" date="2019-06" db="EMBL/GenBank/DDBJ databases">
        <title>Description of Kitasatospora acidophila sp. nov. isolated from pine grove soil, and reclassification of Streptomyces novaecaesareae to Kitasatospora novaeceasareae comb. nov.</title>
        <authorList>
            <person name="Kim M.J."/>
        </authorList>
    </citation>
    <scope>NUCLEOTIDE SEQUENCE [LARGE SCALE GENOMIC DNA]</scope>
    <source>
        <strain evidence="2 3">MMS16-CNU292</strain>
    </source>
</reference>
<sequence>MSRTPNAGPEFAVVHQLRAVTVELDLLGGEFAQRNGLHPTDLRALICLLDAARSGAPATPGWLGGQLKLNSAGTTALLDRLERLGLVRRTRDDRDRRRVLLVVEERAVVLGETFFGPLIGALVGMLRDFTPDEVAVVQRFLGGVAELVAQRRQDG</sequence>
<comment type="caution">
    <text evidence="2">The sequence shown here is derived from an EMBL/GenBank/DDBJ whole genome shotgun (WGS) entry which is preliminary data.</text>
</comment>